<protein>
    <submittedName>
        <fullName evidence="2">Uncharacterized protein</fullName>
    </submittedName>
</protein>
<proteinExistence type="predicted"/>
<dbReference type="GeneID" id="66459855"/>
<evidence type="ECO:0000313" key="2">
    <source>
        <dbReference type="EMBL" id="UWX74027.1"/>
    </source>
</evidence>
<sequence length="65" mass="7022">MMVLAGGDEKKMIAPMRARAAGDLAQTRAGGKRALAHEAAGNRLRPPGSHRLRREGVYRASVARR</sequence>
<gene>
    <name evidence="2" type="ORF">NYZ96_21075</name>
</gene>
<feature type="region of interest" description="Disordered" evidence="1">
    <location>
        <begin position="25"/>
        <end position="65"/>
    </location>
</feature>
<dbReference type="EMBL" id="CP104215">
    <property type="protein sequence ID" value="UWX74027.1"/>
    <property type="molecule type" value="Genomic_DNA"/>
</dbReference>
<evidence type="ECO:0000313" key="3">
    <source>
        <dbReference type="Proteomes" id="UP001059745"/>
    </source>
</evidence>
<accession>A0AB38U202</accession>
<organism evidence="2 3">
    <name type="scientific">Burkholderia gladioli</name>
    <name type="common">Pseudomonas marginata</name>
    <name type="synonym">Phytomonas marginata</name>
    <dbReference type="NCBI Taxonomy" id="28095"/>
    <lineage>
        <taxon>Bacteria</taxon>
        <taxon>Pseudomonadati</taxon>
        <taxon>Pseudomonadota</taxon>
        <taxon>Betaproteobacteria</taxon>
        <taxon>Burkholderiales</taxon>
        <taxon>Burkholderiaceae</taxon>
        <taxon>Burkholderia</taxon>
    </lineage>
</organism>
<dbReference type="RefSeq" id="WP_124083555.1">
    <property type="nucleotide sequence ID" value="NZ_CADEVX010000007.1"/>
</dbReference>
<dbReference type="AlphaFoldDB" id="A0AB38U202"/>
<evidence type="ECO:0000256" key="1">
    <source>
        <dbReference type="SAM" id="MobiDB-lite"/>
    </source>
</evidence>
<name>A0AB38U202_BURGA</name>
<dbReference type="Proteomes" id="UP001059745">
    <property type="component" value="Chromosome 2"/>
</dbReference>
<reference evidence="2" key="1">
    <citation type="submission" date="2022-09" db="EMBL/GenBank/DDBJ databases">
        <title>Genomic of Burkholderia gladioli.</title>
        <authorList>
            <person name="Wu H."/>
        </authorList>
    </citation>
    <scope>NUCLEOTIDE SEQUENCE</scope>
    <source>
        <strain evidence="2">ZN-S4</strain>
    </source>
</reference>